<gene>
    <name evidence="2" type="ORF">B0H66DRAFT_529705</name>
</gene>
<sequence length="205" mass="21956">MDATAREVKRDSNACADGDGCRPNNANALSPSTSEFGSDQSTVRQGGARSSSDQAVTPSASTRIIDGDQGAERIPGRYSASSGFVGAPDEFRCSHLLFTMPIEMPIATLSVSHWIQPPPANKTTLYEYRTHPLSERYTNPLTRDDANALQYHHKNPAGFDPLPISDKGLPGMHGRASCLAPSRRLLTRSTSAPHGSAKEFSGSGR</sequence>
<feature type="compositionally biased region" description="Basic and acidic residues" evidence="1">
    <location>
        <begin position="1"/>
        <end position="12"/>
    </location>
</feature>
<feature type="compositionally biased region" description="Polar residues" evidence="1">
    <location>
        <begin position="24"/>
        <end position="62"/>
    </location>
</feature>
<evidence type="ECO:0000256" key="1">
    <source>
        <dbReference type="SAM" id="MobiDB-lite"/>
    </source>
</evidence>
<name>A0AAE0IIN0_9PEZI</name>
<protein>
    <submittedName>
        <fullName evidence="2">Uncharacterized protein</fullName>
    </submittedName>
</protein>
<comment type="caution">
    <text evidence="2">The sequence shown here is derived from an EMBL/GenBank/DDBJ whole genome shotgun (WGS) entry which is preliminary data.</text>
</comment>
<reference evidence="2" key="2">
    <citation type="submission" date="2023-06" db="EMBL/GenBank/DDBJ databases">
        <authorList>
            <consortium name="Lawrence Berkeley National Laboratory"/>
            <person name="Haridas S."/>
            <person name="Hensen N."/>
            <person name="Bonometti L."/>
            <person name="Westerberg I."/>
            <person name="Brannstrom I.O."/>
            <person name="Guillou S."/>
            <person name="Cros-Aarteil S."/>
            <person name="Calhoun S."/>
            <person name="Kuo A."/>
            <person name="Mondo S."/>
            <person name="Pangilinan J."/>
            <person name="Riley R."/>
            <person name="Labutti K."/>
            <person name="Andreopoulos B."/>
            <person name="Lipzen A."/>
            <person name="Chen C."/>
            <person name="Yanf M."/>
            <person name="Daum C."/>
            <person name="Ng V."/>
            <person name="Clum A."/>
            <person name="Steindorff A."/>
            <person name="Ohm R."/>
            <person name="Martin F."/>
            <person name="Silar P."/>
            <person name="Natvig D."/>
            <person name="Lalanne C."/>
            <person name="Gautier V."/>
            <person name="Ament-Velasquez S.L."/>
            <person name="Kruys A."/>
            <person name="Hutchinson M.I."/>
            <person name="Powell A.J."/>
            <person name="Barry K."/>
            <person name="Miller A.N."/>
            <person name="Grigoriev I.V."/>
            <person name="Debuchy R."/>
            <person name="Gladieux P."/>
            <person name="Thoren M.H."/>
            <person name="Johannesson H."/>
        </authorList>
    </citation>
    <scope>NUCLEOTIDE SEQUENCE</scope>
    <source>
        <strain evidence="2">CBS 118394</strain>
    </source>
</reference>
<dbReference type="Proteomes" id="UP001283341">
    <property type="component" value="Unassembled WGS sequence"/>
</dbReference>
<keyword evidence="3" id="KW-1185">Reference proteome</keyword>
<dbReference type="EMBL" id="JAUEDM010000002">
    <property type="protein sequence ID" value="KAK3325679.1"/>
    <property type="molecule type" value="Genomic_DNA"/>
</dbReference>
<reference evidence="2" key="1">
    <citation type="journal article" date="2023" name="Mol. Phylogenet. Evol.">
        <title>Genome-scale phylogeny and comparative genomics of the fungal order Sordariales.</title>
        <authorList>
            <person name="Hensen N."/>
            <person name="Bonometti L."/>
            <person name="Westerberg I."/>
            <person name="Brannstrom I.O."/>
            <person name="Guillou S."/>
            <person name="Cros-Aarteil S."/>
            <person name="Calhoun S."/>
            <person name="Haridas S."/>
            <person name="Kuo A."/>
            <person name="Mondo S."/>
            <person name="Pangilinan J."/>
            <person name="Riley R."/>
            <person name="LaButti K."/>
            <person name="Andreopoulos B."/>
            <person name="Lipzen A."/>
            <person name="Chen C."/>
            <person name="Yan M."/>
            <person name="Daum C."/>
            <person name="Ng V."/>
            <person name="Clum A."/>
            <person name="Steindorff A."/>
            <person name="Ohm R.A."/>
            <person name="Martin F."/>
            <person name="Silar P."/>
            <person name="Natvig D.O."/>
            <person name="Lalanne C."/>
            <person name="Gautier V."/>
            <person name="Ament-Velasquez S.L."/>
            <person name="Kruys A."/>
            <person name="Hutchinson M.I."/>
            <person name="Powell A.J."/>
            <person name="Barry K."/>
            <person name="Miller A.N."/>
            <person name="Grigoriev I.V."/>
            <person name="Debuchy R."/>
            <person name="Gladieux P."/>
            <person name="Hiltunen Thoren M."/>
            <person name="Johannesson H."/>
        </authorList>
    </citation>
    <scope>NUCLEOTIDE SEQUENCE</scope>
    <source>
        <strain evidence="2">CBS 118394</strain>
    </source>
</reference>
<proteinExistence type="predicted"/>
<feature type="region of interest" description="Disordered" evidence="1">
    <location>
        <begin position="182"/>
        <end position="205"/>
    </location>
</feature>
<feature type="region of interest" description="Disordered" evidence="1">
    <location>
        <begin position="1"/>
        <end position="75"/>
    </location>
</feature>
<evidence type="ECO:0000313" key="2">
    <source>
        <dbReference type="EMBL" id="KAK3325679.1"/>
    </source>
</evidence>
<evidence type="ECO:0000313" key="3">
    <source>
        <dbReference type="Proteomes" id="UP001283341"/>
    </source>
</evidence>
<organism evidence="2 3">
    <name type="scientific">Apodospora peruviana</name>
    <dbReference type="NCBI Taxonomy" id="516989"/>
    <lineage>
        <taxon>Eukaryota</taxon>
        <taxon>Fungi</taxon>
        <taxon>Dikarya</taxon>
        <taxon>Ascomycota</taxon>
        <taxon>Pezizomycotina</taxon>
        <taxon>Sordariomycetes</taxon>
        <taxon>Sordariomycetidae</taxon>
        <taxon>Sordariales</taxon>
        <taxon>Lasiosphaeriaceae</taxon>
        <taxon>Apodospora</taxon>
    </lineage>
</organism>
<dbReference type="AlphaFoldDB" id="A0AAE0IIN0"/>
<accession>A0AAE0IIN0</accession>